<proteinExistence type="predicted"/>
<accession>A0ABR3A2A6</accession>
<dbReference type="Proteomes" id="UP001437256">
    <property type="component" value="Unassembled WGS sequence"/>
</dbReference>
<sequence length="310" mass="34165">MQRAPLQELPLSRVPLPPTPQTVTRSNKRPLPPDGTVIFSPAKRRILSEDGITVSGKTLKSPFNIRDAVSFRASEETAESSPAKKLDFTAGKVGHGPAKGDRHSKPSSIAPSPQLPRTPHTPVSTPNGRPTPPAIDDFFATPERLPSAHTKNPLRLIPRPLPECSDPHSAHYPGFRVHRDPHITLFDPLDDESFVVKGAKENLPPRRTLKKAVTEPVRSDNKALLLTPESKKRELEKILKAKSTPATPKKTAGKERLDHGSPTPQRTVMSFGVHPWMGTPPLTETDKRQRRLLMMEEVEVGCDEDAFGDL</sequence>
<feature type="region of interest" description="Disordered" evidence="1">
    <location>
        <begin position="239"/>
        <end position="267"/>
    </location>
</feature>
<reference evidence="2 3" key="1">
    <citation type="submission" date="2024-05" db="EMBL/GenBank/DDBJ databases">
        <title>A draft genome resource for the thread blight pathogen Marasmius tenuissimus strain MS-2.</title>
        <authorList>
            <person name="Yulfo-Soto G.E."/>
            <person name="Baruah I.K."/>
            <person name="Amoako-Attah I."/>
            <person name="Bukari Y."/>
            <person name="Meinhardt L.W."/>
            <person name="Bailey B.A."/>
            <person name="Cohen S.P."/>
        </authorList>
    </citation>
    <scope>NUCLEOTIDE SEQUENCE [LARGE SCALE GENOMIC DNA]</scope>
    <source>
        <strain evidence="2 3">MS-2</strain>
    </source>
</reference>
<feature type="region of interest" description="Disordered" evidence="1">
    <location>
        <begin position="1"/>
        <end position="37"/>
    </location>
</feature>
<evidence type="ECO:0000313" key="3">
    <source>
        <dbReference type="Proteomes" id="UP001437256"/>
    </source>
</evidence>
<evidence type="ECO:0000256" key="1">
    <source>
        <dbReference type="SAM" id="MobiDB-lite"/>
    </source>
</evidence>
<protein>
    <submittedName>
        <fullName evidence="2">Uncharacterized protein</fullName>
    </submittedName>
</protein>
<dbReference type="EMBL" id="JBBXMP010000024">
    <property type="protein sequence ID" value="KAL0067625.1"/>
    <property type="molecule type" value="Genomic_DNA"/>
</dbReference>
<organism evidence="2 3">
    <name type="scientific">Marasmius tenuissimus</name>
    <dbReference type="NCBI Taxonomy" id="585030"/>
    <lineage>
        <taxon>Eukaryota</taxon>
        <taxon>Fungi</taxon>
        <taxon>Dikarya</taxon>
        <taxon>Basidiomycota</taxon>
        <taxon>Agaricomycotina</taxon>
        <taxon>Agaricomycetes</taxon>
        <taxon>Agaricomycetidae</taxon>
        <taxon>Agaricales</taxon>
        <taxon>Marasmiineae</taxon>
        <taxon>Marasmiaceae</taxon>
        <taxon>Marasmius</taxon>
    </lineage>
</organism>
<keyword evidence="3" id="KW-1185">Reference proteome</keyword>
<feature type="compositionally biased region" description="Low complexity" evidence="1">
    <location>
        <begin position="241"/>
        <end position="250"/>
    </location>
</feature>
<evidence type="ECO:0000313" key="2">
    <source>
        <dbReference type="EMBL" id="KAL0067625.1"/>
    </source>
</evidence>
<name>A0ABR3A2A6_9AGAR</name>
<feature type="region of interest" description="Disordered" evidence="1">
    <location>
        <begin position="72"/>
        <end position="139"/>
    </location>
</feature>
<gene>
    <name evidence="2" type="ORF">AAF712_005340</name>
</gene>
<comment type="caution">
    <text evidence="2">The sequence shown here is derived from an EMBL/GenBank/DDBJ whole genome shotgun (WGS) entry which is preliminary data.</text>
</comment>